<sequence>MSISVLLASFISVPCACSPYRDLKRAEDPRNWCQGSHTDRQC</sequence>
<evidence type="ECO:0000256" key="1">
    <source>
        <dbReference type="SAM" id="SignalP"/>
    </source>
</evidence>
<proteinExistence type="predicted"/>
<reference evidence="3" key="1">
    <citation type="submission" date="2005-09" db="EMBL/GenBank/DDBJ databases">
        <authorList>
            <person name="Mural R.J."/>
            <person name="Li P.W."/>
            <person name="Adams M.D."/>
            <person name="Amanatides P.G."/>
            <person name="Baden-Tillson H."/>
            <person name="Barnstead M."/>
            <person name="Chin S.H."/>
            <person name="Dew I."/>
            <person name="Evans C.A."/>
            <person name="Ferriera S."/>
            <person name="Flanigan M."/>
            <person name="Fosler C."/>
            <person name="Glodek A."/>
            <person name="Gu Z."/>
            <person name="Holt R.A."/>
            <person name="Jennings D."/>
            <person name="Kraft C.L."/>
            <person name="Lu F."/>
            <person name="Nguyen T."/>
            <person name="Nusskern D.R."/>
            <person name="Pfannkoch C.M."/>
            <person name="Sitter C."/>
            <person name="Sutton G.G."/>
            <person name="Venter J.C."/>
            <person name="Wang Z."/>
            <person name="Woodage T."/>
            <person name="Zheng X.H."/>
            <person name="Zhong F."/>
        </authorList>
    </citation>
    <scope>NUCLEOTIDE SEQUENCE [LARGE SCALE GENOMIC DNA]</scope>
    <source>
        <strain>BN</strain>
        <strain evidence="3">Sprague-Dawley</strain>
    </source>
</reference>
<feature type="signal peptide" evidence="1">
    <location>
        <begin position="1"/>
        <end position="17"/>
    </location>
</feature>
<name>A6IA97_RAT</name>
<accession>A6IA97</accession>
<evidence type="ECO:0000313" key="3">
    <source>
        <dbReference type="Proteomes" id="UP000234681"/>
    </source>
</evidence>
<protein>
    <submittedName>
        <fullName evidence="2">RCG56116</fullName>
    </submittedName>
</protein>
<feature type="chain" id="PRO_5039907701" evidence="1">
    <location>
        <begin position="18"/>
        <end position="42"/>
    </location>
</feature>
<keyword evidence="1" id="KW-0732">Signal</keyword>
<dbReference type="AlphaFoldDB" id="A6IA97"/>
<organism evidence="2 3">
    <name type="scientific">Rattus norvegicus</name>
    <name type="common">Rat</name>
    <dbReference type="NCBI Taxonomy" id="10116"/>
    <lineage>
        <taxon>Eukaryota</taxon>
        <taxon>Metazoa</taxon>
        <taxon>Chordata</taxon>
        <taxon>Craniata</taxon>
        <taxon>Vertebrata</taxon>
        <taxon>Euteleostomi</taxon>
        <taxon>Mammalia</taxon>
        <taxon>Eutheria</taxon>
        <taxon>Euarchontoglires</taxon>
        <taxon>Glires</taxon>
        <taxon>Rodentia</taxon>
        <taxon>Myomorpha</taxon>
        <taxon>Muroidea</taxon>
        <taxon>Muridae</taxon>
        <taxon>Murinae</taxon>
        <taxon>Rattus</taxon>
    </lineage>
</organism>
<dbReference type="EMBL" id="CH473957">
    <property type="protein sequence ID" value="EDL91015.1"/>
    <property type="molecule type" value="Genomic_DNA"/>
</dbReference>
<dbReference type="Proteomes" id="UP000234681">
    <property type="component" value="Chromosome 4"/>
</dbReference>
<evidence type="ECO:0000313" key="2">
    <source>
        <dbReference type="EMBL" id="EDL91015.1"/>
    </source>
</evidence>
<gene>
    <name evidence="2" type="ORF">rCG_56116</name>
</gene>